<proteinExistence type="predicted"/>
<evidence type="ECO:0000256" key="1">
    <source>
        <dbReference type="SAM" id="MobiDB-lite"/>
    </source>
</evidence>
<organism evidence="2">
    <name type="scientific">Podoviridae sp. ctzeq1</name>
    <dbReference type="NCBI Taxonomy" id="2826597"/>
    <lineage>
        <taxon>Viruses</taxon>
        <taxon>Duplodnaviria</taxon>
        <taxon>Heunggongvirae</taxon>
        <taxon>Uroviricota</taxon>
        <taxon>Caudoviricetes</taxon>
    </lineage>
</organism>
<sequence>MGRISDSFGEMMDNAGYERAGDLGGGWSEHESGGGYENSRDRMDRHLSKYGKDEAYTNEFNERNTNGWGGSRSAISGAVNNTRNSLGSNKHSSLTNNTLAQSGLINSPYADTWNNFIDGVKKESTLPTNTAQSVNAGKVGASAAQRDLFDLTNRKQAFNGIGDMVKNVADTVMPASSAIETLGKAAAGKTLSNLGNIVNRFDDVKSKTINSLPSIDDKMRYNYEMNKLEDELSDKYNSIGNKWARGVGSVTGGLLSFATGSPVGAVVNNGIGNYQVNSALREMAKQPGRETLQGLISARDERIAQVQKERELNRNMAGNSENNKGILNTMYSRTKQQDDEERIEGIPTLTNLWKNIYIK</sequence>
<dbReference type="EMBL" id="BK014787">
    <property type="protein sequence ID" value="DAD75691.1"/>
    <property type="molecule type" value="Genomic_DNA"/>
</dbReference>
<feature type="compositionally biased region" description="Basic and acidic residues" evidence="1">
    <location>
        <begin position="28"/>
        <end position="41"/>
    </location>
</feature>
<accession>A0A8S5M0T7</accession>
<protein>
    <submittedName>
        <fullName evidence="2">Uncharacterized protein</fullName>
    </submittedName>
</protein>
<name>A0A8S5M0T7_9CAUD</name>
<reference evidence="2" key="1">
    <citation type="journal article" date="2021" name="Proc. Natl. Acad. Sci. U.S.A.">
        <title>A Catalog of Tens of Thousands of Viruses from Human Metagenomes Reveals Hidden Associations with Chronic Diseases.</title>
        <authorList>
            <person name="Tisza M.J."/>
            <person name="Buck C.B."/>
        </authorList>
    </citation>
    <scope>NUCLEOTIDE SEQUENCE</scope>
    <source>
        <strain evidence="2">Ctzeq1</strain>
    </source>
</reference>
<feature type="region of interest" description="Disordered" evidence="1">
    <location>
        <begin position="20"/>
        <end position="41"/>
    </location>
</feature>
<evidence type="ECO:0000313" key="2">
    <source>
        <dbReference type="EMBL" id="DAD75691.1"/>
    </source>
</evidence>